<reference evidence="1 2" key="1">
    <citation type="journal article" date="2015" name="Sci. Rep.">
        <title>Chromosome-level genome map provides insights into diverse defense mechanisms in the medicinal fungus Ganoderma sinense.</title>
        <authorList>
            <person name="Zhu Y."/>
            <person name="Xu J."/>
            <person name="Sun C."/>
            <person name="Zhou S."/>
            <person name="Xu H."/>
            <person name="Nelson D.R."/>
            <person name="Qian J."/>
            <person name="Song J."/>
            <person name="Luo H."/>
            <person name="Xiang L."/>
            <person name="Li Y."/>
            <person name="Xu Z."/>
            <person name="Ji A."/>
            <person name="Wang L."/>
            <person name="Lu S."/>
            <person name="Hayward A."/>
            <person name="Sun W."/>
            <person name="Li X."/>
            <person name="Schwartz D.C."/>
            <person name="Wang Y."/>
            <person name="Chen S."/>
        </authorList>
    </citation>
    <scope>NUCLEOTIDE SEQUENCE [LARGE SCALE GENOMIC DNA]</scope>
    <source>
        <strain evidence="1 2">ZZ0214-1</strain>
    </source>
</reference>
<dbReference type="AlphaFoldDB" id="A0A2G8S4N9"/>
<protein>
    <submittedName>
        <fullName evidence="1">Uncharacterized protein</fullName>
    </submittedName>
</protein>
<evidence type="ECO:0000313" key="2">
    <source>
        <dbReference type="Proteomes" id="UP000230002"/>
    </source>
</evidence>
<dbReference type="EMBL" id="AYKW01000023">
    <property type="protein sequence ID" value="PIL28732.1"/>
    <property type="molecule type" value="Genomic_DNA"/>
</dbReference>
<comment type="caution">
    <text evidence="1">The sequence shown here is derived from an EMBL/GenBank/DDBJ whole genome shotgun (WGS) entry which is preliminary data.</text>
</comment>
<keyword evidence="2" id="KW-1185">Reference proteome</keyword>
<proteinExistence type="predicted"/>
<organism evidence="1 2">
    <name type="scientific">Ganoderma sinense ZZ0214-1</name>
    <dbReference type="NCBI Taxonomy" id="1077348"/>
    <lineage>
        <taxon>Eukaryota</taxon>
        <taxon>Fungi</taxon>
        <taxon>Dikarya</taxon>
        <taxon>Basidiomycota</taxon>
        <taxon>Agaricomycotina</taxon>
        <taxon>Agaricomycetes</taxon>
        <taxon>Polyporales</taxon>
        <taxon>Polyporaceae</taxon>
        <taxon>Ganoderma</taxon>
    </lineage>
</organism>
<name>A0A2G8S4N9_9APHY</name>
<sequence length="142" mass="16054">MAPKKVSKSSSNESGMATFGVSETVCRPFLAPRSPSAGDRTYQRDVSSVRVEDLSRMMVVDSKQELGPPTFQLLDTSRLDTTNYPFKFNTILNRKDLVGLQYTLAREMEKVIIRMQEHENADNLLRRQPESLTRVICGESIP</sequence>
<evidence type="ECO:0000313" key="1">
    <source>
        <dbReference type="EMBL" id="PIL28732.1"/>
    </source>
</evidence>
<gene>
    <name evidence="1" type="ORF">GSI_08776</name>
</gene>
<dbReference type="Proteomes" id="UP000230002">
    <property type="component" value="Unassembled WGS sequence"/>
</dbReference>
<accession>A0A2G8S4N9</accession>